<feature type="transmembrane region" description="Helical" evidence="1">
    <location>
        <begin position="30"/>
        <end position="46"/>
    </location>
</feature>
<name>A7K8S7_9PHYC</name>
<keyword evidence="1" id="KW-0472">Membrane</keyword>
<accession>A7K8S7</accession>
<reference evidence="2 3" key="1">
    <citation type="submission" date="2006-09" db="EMBL/GenBank/DDBJ databases">
        <title>Sequence and annotation of the 288-kb ATCV-1 virus that infects an endosymbiotic Chlorella strain of the heliozoon Acanthocystis turfacea.</title>
        <authorList>
            <person name="Fitzgerald L.A."/>
            <person name="Graves M.V."/>
            <person name="Li X."/>
            <person name="Pfitzner A.J.P."/>
            <person name="Hartigan J."/>
            <person name="Van Etten J.L."/>
        </authorList>
    </citation>
    <scope>NUCLEOTIDE SEQUENCE [LARGE SCALE GENOMIC DNA]</scope>
    <source>
        <strain evidence="2 3">ATCV-1</strain>
    </source>
</reference>
<proteinExistence type="predicted"/>
<dbReference type="Proteomes" id="UP000202420">
    <property type="component" value="Segment"/>
</dbReference>
<evidence type="ECO:0000313" key="3">
    <source>
        <dbReference type="Proteomes" id="UP000202420"/>
    </source>
</evidence>
<dbReference type="OrthoDB" id="40915at10239"/>
<organism evidence="2 3">
    <name type="scientific">Chlorovirus heliozoae</name>
    <dbReference type="NCBI Taxonomy" id="322019"/>
    <lineage>
        <taxon>Viruses</taxon>
        <taxon>Varidnaviria</taxon>
        <taxon>Bamfordvirae</taxon>
        <taxon>Nucleocytoviricota</taxon>
        <taxon>Megaviricetes</taxon>
        <taxon>Algavirales</taxon>
        <taxon>Phycodnaviridae</taxon>
        <taxon>Chlorovirus</taxon>
    </lineage>
</organism>
<dbReference type="RefSeq" id="YP_001426798.1">
    <property type="nucleotide sequence ID" value="NC_008724.1"/>
</dbReference>
<keyword evidence="1" id="KW-1133">Transmembrane helix</keyword>
<dbReference type="GeneID" id="5470886"/>
<keyword evidence="3" id="KW-1185">Reference proteome</keyword>
<evidence type="ECO:0000313" key="2">
    <source>
        <dbReference type="EMBL" id="ABT16451.1"/>
    </source>
</evidence>
<dbReference type="EMBL" id="EF101928">
    <property type="protein sequence ID" value="ABT16451.1"/>
    <property type="molecule type" value="Genomic_DNA"/>
</dbReference>
<sequence length="90" mass="10288">MWGRLLWIFTEDRIFTYETNAAATSSGKNLYLFMMAVTCASIIPWFQRGISRSFIWNFFVGLPKPASFFAAAYSVFTVFTTKGAMMSAIW</sequence>
<evidence type="ECO:0000256" key="1">
    <source>
        <dbReference type="SAM" id="Phobius"/>
    </source>
</evidence>
<gene>
    <name evidence="2" type="primary">z317L</name>
    <name evidence="2" type="ORF">ATCV1_z317L</name>
</gene>
<dbReference type="KEGG" id="vg:5470886"/>
<keyword evidence="1" id="KW-0812">Transmembrane</keyword>
<protein>
    <submittedName>
        <fullName evidence="2">Uncharacterized protein z317L</fullName>
    </submittedName>
</protein>